<evidence type="ECO:0000256" key="2">
    <source>
        <dbReference type="SAM" id="SignalP"/>
    </source>
</evidence>
<dbReference type="RefSeq" id="WP_306692643.1">
    <property type="nucleotide sequence ID" value="NZ_CP121271.1"/>
</dbReference>
<reference evidence="3" key="1">
    <citation type="submission" date="2023-03" db="EMBL/GenBank/DDBJ databases">
        <title>Borrelidin-producing and root-colonizing Streptomyces rochei is a potent biopesticide for soil-borne oomycete-caused plant diseases.</title>
        <authorList>
            <person name="Zhou D."/>
            <person name="Wang X."/>
            <person name="Navarro-Munoz J.C."/>
            <person name="Li W."/>
            <person name="Li J."/>
            <person name="Jiu M."/>
            <person name="Deng S."/>
            <person name="Ye Y."/>
            <person name="Daly P."/>
            <person name="Wei L."/>
        </authorList>
    </citation>
    <scope>NUCLEOTIDE SEQUENCE</scope>
    <source>
        <strain evidence="3">JK1</strain>
    </source>
</reference>
<evidence type="ECO:0000313" key="4">
    <source>
        <dbReference type="Proteomes" id="UP001231701"/>
    </source>
</evidence>
<accession>A0AAX3ZL54</accession>
<keyword evidence="2" id="KW-0732">Signal</keyword>
<dbReference type="GeneID" id="90944001"/>
<feature type="chain" id="PRO_5043601306" description="Peptidase" evidence="2">
    <location>
        <begin position="28"/>
        <end position="428"/>
    </location>
</feature>
<sequence length="428" mass="43749">MTAVSAVLATTAALLTTAVLPGSTASAAGAPAGYAFDGDARRVEGASGPSDAAPLEPGATYRSSLPRDGTLYYRLDLDAASDAYVAVTAVPGTGEVTAVDGVRVSVQDADGTSCSSDSATFGAARSPRPVTAWAVRETDPGGTRCQEPGTYYVTVERSRPEDSPPQDWDLELSAVTEPRPREAGESEAPESWDSASPEPVAGEAERRAGGDGFADATPVGPGAWRDDIRPGQTLFYRVPVDWGRRLHATAELGGSGDRSGYATAALRLALHNPVRGEVDDAAKGYAGRETAVGLAPLPPVAYANRYAADGQVAAMRFAGAYYLVVHLAAQVADDFGEGPFALTLRVRLEGASRSGPEYAGEPRPRGVFEVPVTERAAAPGAGGADDDLALKAVAVGGIGTGSALLLGLGVWTAVARRGARGVRGPGGA</sequence>
<organism evidence="3 4">
    <name type="scientific">Streptomyces rochei</name>
    <name type="common">Streptomyces parvullus</name>
    <dbReference type="NCBI Taxonomy" id="1928"/>
    <lineage>
        <taxon>Bacteria</taxon>
        <taxon>Bacillati</taxon>
        <taxon>Actinomycetota</taxon>
        <taxon>Actinomycetes</taxon>
        <taxon>Kitasatosporales</taxon>
        <taxon>Streptomycetaceae</taxon>
        <taxon>Streptomyces</taxon>
        <taxon>Streptomyces rochei group</taxon>
    </lineage>
</organism>
<dbReference type="AlphaFoldDB" id="A0AAX3ZL54"/>
<dbReference type="Gene3D" id="2.60.120.380">
    <property type="match status" value="1"/>
</dbReference>
<dbReference type="EMBL" id="CP121271">
    <property type="protein sequence ID" value="WMC87373.1"/>
    <property type="molecule type" value="Genomic_DNA"/>
</dbReference>
<feature type="region of interest" description="Disordered" evidence="1">
    <location>
        <begin position="177"/>
        <end position="225"/>
    </location>
</feature>
<evidence type="ECO:0000313" key="3">
    <source>
        <dbReference type="EMBL" id="WMC87373.1"/>
    </source>
</evidence>
<feature type="signal peptide" evidence="2">
    <location>
        <begin position="1"/>
        <end position="27"/>
    </location>
</feature>
<dbReference type="Proteomes" id="UP001231701">
    <property type="component" value="Chromosome"/>
</dbReference>
<proteinExistence type="predicted"/>
<name>A0AAX3ZL54_STRRO</name>
<evidence type="ECO:0000256" key="1">
    <source>
        <dbReference type="SAM" id="MobiDB-lite"/>
    </source>
</evidence>
<evidence type="ECO:0008006" key="5">
    <source>
        <dbReference type="Google" id="ProtNLM"/>
    </source>
</evidence>
<protein>
    <recommendedName>
        <fullName evidence="5">Peptidase</fullName>
    </recommendedName>
</protein>
<gene>
    <name evidence="3" type="ORF">P7W03_18220</name>
</gene>